<feature type="chain" id="PRO_5043909285" description="Apple domain-containing protein" evidence="1">
    <location>
        <begin position="26"/>
        <end position="215"/>
    </location>
</feature>
<evidence type="ECO:0000313" key="4">
    <source>
        <dbReference type="Proteomes" id="UP001314170"/>
    </source>
</evidence>
<sequence>MASKARILILVMFSSFMFLMGPSYSKNTDTLIQGQKLNCGDQLVSAYGMFKLGFFHRYFSEQVLGDSSRHTRRSKYYIGICYHSNFYVQRGPLDVRISAGCDDRTYPICRKDLSHISRQVGSVSGDEFKFDENEKLTINDCREKCLRNCSCVAYASTNKNNEGIGCQIWSRLKLGTTTYPNWHTVYVLESKGKMTYLQKFVFFNFGKHADASANC</sequence>
<gene>
    <name evidence="3" type="ORF">DCAF_LOCUS26956</name>
</gene>
<organism evidence="3 4">
    <name type="scientific">Dovyalis caffra</name>
    <dbReference type="NCBI Taxonomy" id="77055"/>
    <lineage>
        <taxon>Eukaryota</taxon>
        <taxon>Viridiplantae</taxon>
        <taxon>Streptophyta</taxon>
        <taxon>Embryophyta</taxon>
        <taxon>Tracheophyta</taxon>
        <taxon>Spermatophyta</taxon>
        <taxon>Magnoliopsida</taxon>
        <taxon>eudicotyledons</taxon>
        <taxon>Gunneridae</taxon>
        <taxon>Pentapetalae</taxon>
        <taxon>rosids</taxon>
        <taxon>fabids</taxon>
        <taxon>Malpighiales</taxon>
        <taxon>Salicaceae</taxon>
        <taxon>Flacourtieae</taxon>
        <taxon>Dovyalis</taxon>
    </lineage>
</organism>
<keyword evidence="1" id="KW-0732">Signal</keyword>
<evidence type="ECO:0000256" key="1">
    <source>
        <dbReference type="SAM" id="SignalP"/>
    </source>
</evidence>
<reference evidence="3 4" key="1">
    <citation type="submission" date="2024-01" db="EMBL/GenBank/DDBJ databases">
        <authorList>
            <person name="Waweru B."/>
        </authorList>
    </citation>
    <scope>NUCLEOTIDE SEQUENCE [LARGE SCALE GENOMIC DNA]</scope>
</reference>
<dbReference type="PROSITE" id="PS50948">
    <property type="entry name" value="PAN"/>
    <property type="match status" value="1"/>
</dbReference>
<comment type="caution">
    <text evidence="3">The sequence shown here is derived from an EMBL/GenBank/DDBJ whole genome shotgun (WGS) entry which is preliminary data.</text>
</comment>
<name>A0AAV1SUH9_9ROSI</name>
<protein>
    <recommendedName>
        <fullName evidence="2">Apple domain-containing protein</fullName>
    </recommendedName>
</protein>
<feature type="signal peptide" evidence="1">
    <location>
        <begin position="1"/>
        <end position="25"/>
    </location>
</feature>
<feature type="domain" description="Apple" evidence="2">
    <location>
        <begin position="109"/>
        <end position="201"/>
    </location>
</feature>
<dbReference type="EMBL" id="CAWUPB010001197">
    <property type="protein sequence ID" value="CAK7356682.1"/>
    <property type="molecule type" value="Genomic_DNA"/>
</dbReference>
<dbReference type="InterPro" id="IPR003609">
    <property type="entry name" value="Pan_app"/>
</dbReference>
<accession>A0AAV1SUH9</accession>
<dbReference type="AlphaFoldDB" id="A0AAV1SUH9"/>
<dbReference type="PANTHER" id="PTHR32444:SF226">
    <property type="entry name" value="BULB-TYPE LECTIN DOMAIN-CONTAINING PROTEIN"/>
    <property type="match status" value="1"/>
</dbReference>
<evidence type="ECO:0000313" key="3">
    <source>
        <dbReference type="EMBL" id="CAK7356682.1"/>
    </source>
</evidence>
<dbReference type="PANTHER" id="PTHR32444">
    <property type="entry name" value="BULB-TYPE LECTIN DOMAIN-CONTAINING PROTEIN"/>
    <property type="match status" value="1"/>
</dbReference>
<proteinExistence type="predicted"/>
<keyword evidence="4" id="KW-1185">Reference proteome</keyword>
<dbReference type="Proteomes" id="UP001314170">
    <property type="component" value="Unassembled WGS sequence"/>
</dbReference>
<evidence type="ECO:0000259" key="2">
    <source>
        <dbReference type="PROSITE" id="PS50948"/>
    </source>
</evidence>
<dbReference type="Pfam" id="PF08276">
    <property type="entry name" value="PAN_2"/>
    <property type="match status" value="1"/>
</dbReference>